<organism evidence="2 3">
    <name type="scientific">Pyxidicoccus parkwayensis</name>
    <dbReference type="NCBI Taxonomy" id="2813578"/>
    <lineage>
        <taxon>Bacteria</taxon>
        <taxon>Pseudomonadati</taxon>
        <taxon>Myxococcota</taxon>
        <taxon>Myxococcia</taxon>
        <taxon>Myxococcales</taxon>
        <taxon>Cystobacterineae</taxon>
        <taxon>Myxococcaceae</taxon>
        <taxon>Pyxidicoccus</taxon>
    </lineage>
</organism>
<reference evidence="2 3" key="1">
    <citation type="submission" date="2021-02" db="EMBL/GenBank/DDBJ databases">
        <title>De Novo genome assembly of isolated myxobacteria.</title>
        <authorList>
            <person name="Stevens D.C."/>
        </authorList>
    </citation>
    <scope>NUCLEOTIDE SEQUENCE [LARGE SCALE GENOMIC DNA]</scope>
    <source>
        <strain evidence="3">SCPEA02</strain>
    </source>
</reference>
<name>A0ABX7NYQ3_9BACT</name>
<keyword evidence="3" id="KW-1185">Reference proteome</keyword>
<dbReference type="PANTHER" id="PTHR37539">
    <property type="entry name" value="SECRETED PROTEIN-RELATED"/>
    <property type="match status" value="1"/>
</dbReference>
<accession>A0ABX7NYQ3</accession>
<sequence>MAPGFWTHASLDALRLRGDPLADSVIARLYTEGRVDAVNLLMRGLVANGDAPSSQLPPYVLDYLARTSEDLPAIDAERLHQAQALFDLFGPEILTVLGFYSLPASYAARRGVQVLDRTGYLRKAPVRRLFETAQMVVDVMSSGGLEPGGRGVRTAQKVRLMHAAVRHLILQDTTRPWDITELGVPINQEDMAGTLMTFSYVVLEGLKALDVTLSLQQQEAWLHAWGAVGHVLGLDARLIPVTLDEARELTYLIRERQIAVSPEGVVMTHSLVEGLKELVPGPLQGLPASFIHFFLDQDQWRGINVADLLQVPRPDWTAVIPEGLRRVGGLVGWMGDRTPLAARLLRFISRDFVAALVRAGNGGPRAAFTLPEDLQSKWRLAPERRATLPEALRGFGNVLAAAREVLTPRVLSRKVA</sequence>
<evidence type="ECO:0000313" key="2">
    <source>
        <dbReference type="EMBL" id="QSQ24062.1"/>
    </source>
</evidence>
<feature type="domain" description="ER-bound oxygenase mpaB/mpaB'/Rubber oxygenase catalytic" evidence="1">
    <location>
        <begin position="107"/>
        <end position="337"/>
    </location>
</feature>
<evidence type="ECO:0000313" key="3">
    <source>
        <dbReference type="Proteomes" id="UP000662747"/>
    </source>
</evidence>
<dbReference type="EMBL" id="CP071090">
    <property type="protein sequence ID" value="QSQ24062.1"/>
    <property type="molecule type" value="Genomic_DNA"/>
</dbReference>
<protein>
    <submittedName>
        <fullName evidence="2">DUF2236 domain-containing protein</fullName>
    </submittedName>
</protein>
<dbReference type="Proteomes" id="UP000662747">
    <property type="component" value="Chromosome"/>
</dbReference>
<dbReference type="InterPro" id="IPR018713">
    <property type="entry name" value="MPAB/Lcp_cat_dom"/>
</dbReference>
<gene>
    <name evidence="2" type="ORF">JY651_03525</name>
</gene>
<dbReference type="Pfam" id="PF09995">
    <property type="entry name" value="MPAB_Lcp_cat"/>
    <property type="match status" value="1"/>
</dbReference>
<proteinExistence type="predicted"/>
<dbReference type="RefSeq" id="WP_206725629.1">
    <property type="nucleotide sequence ID" value="NZ_CP071090.1"/>
</dbReference>
<dbReference type="PANTHER" id="PTHR37539:SF1">
    <property type="entry name" value="ER-BOUND OXYGENASE MPAB_MPAB'_RUBBER OXYGENASE CATALYTIC DOMAIN-CONTAINING PROTEIN"/>
    <property type="match status" value="1"/>
</dbReference>
<evidence type="ECO:0000259" key="1">
    <source>
        <dbReference type="Pfam" id="PF09995"/>
    </source>
</evidence>
<dbReference type="InterPro" id="IPR037473">
    <property type="entry name" value="Lcp-like"/>
</dbReference>